<dbReference type="PROSITE" id="PS50172">
    <property type="entry name" value="BRCT"/>
    <property type="match status" value="1"/>
</dbReference>
<dbReference type="EMBL" id="JADDUC020000010">
    <property type="protein sequence ID" value="KAI1236311.1"/>
    <property type="molecule type" value="Genomic_DNA"/>
</dbReference>
<dbReference type="PIRSF" id="PIRSF000817">
    <property type="entry name" value="DNA_NT"/>
    <property type="match status" value="1"/>
</dbReference>
<dbReference type="FunFam" id="3.30.210.10:FF:000003">
    <property type="entry name" value="DNA nucleotidylexotransferase"/>
    <property type="match status" value="1"/>
</dbReference>
<dbReference type="Gene3D" id="1.10.150.110">
    <property type="entry name" value="DNA polymerase beta, N-terminal domain-like"/>
    <property type="match status" value="1"/>
</dbReference>
<dbReference type="AlphaFoldDB" id="A0A835NUS9"/>
<dbReference type="FunFam" id="1.10.150.20:FF:000010">
    <property type="entry name" value="DNA polymerase lambda"/>
    <property type="match status" value="1"/>
</dbReference>
<dbReference type="Gene3D" id="1.10.150.20">
    <property type="entry name" value="5' to 3' exonuclease, C-terminal subdomain"/>
    <property type="match status" value="1"/>
</dbReference>
<evidence type="ECO:0000313" key="18">
    <source>
        <dbReference type="EMBL" id="KAI1236311.1"/>
    </source>
</evidence>
<feature type="binding site" evidence="15">
    <location>
        <position position="545"/>
    </location>
    <ligand>
        <name>Mg(2+)</name>
        <dbReference type="ChEBI" id="CHEBI:18420"/>
    </ligand>
</feature>
<dbReference type="GO" id="GO:0003677">
    <property type="term" value="F:DNA binding"/>
    <property type="evidence" value="ECO:0007669"/>
    <property type="project" value="InterPro"/>
</dbReference>
<dbReference type="FunFam" id="3.30.460.10:FF:000028">
    <property type="entry name" value="DNA nucleotidylexotransferase"/>
    <property type="match status" value="1"/>
</dbReference>
<keyword evidence="19" id="KW-1185">Reference proteome</keyword>
<comment type="subcellular location">
    <subcellularLocation>
        <location evidence="2">Nucleus</location>
    </subcellularLocation>
</comment>
<evidence type="ECO:0000259" key="16">
    <source>
        <dbReference type="PROSITE" id="PS50172"/>
    </source>
</evidence>
<evidence type="ECO:0000313" key="17">
    <source>
        <dbReference type="EMBL" id="KAG0121196.1"/>
    </source>
</evidence>
<evidence type="ECO:0000256" key="15">
    <source>
        <dbReference type="PIRSR" id="PIRSR000817-1"/>
    </source>
</evidence>
<dbReference type="Proteomes" id="UP000618051">
    <property type="component" value="Unassembled WGS sequence"/>
</dbReference>
<dbReference type="InterPro" id="IPR001726">
    <property type="entry name" value="TdT/Mu"/>
</dbReference>
<dbReference type="Gene3D" id="3.30.210.10">
    <property type="entry name" value="DNA polymerase, thumb domain"/>
    <property type="match status" value="1"/>
</dbReference>
<dbReference type="InterPro" id="IPR027292">
    <property type="entry name" value="TdT"/>
</dbReference>
<dbReference type="Pfam" id="PF10391">
    <property type="entry name" value="DNA_pol_lambd_f"/>
    <property type="match status" value="1"/>
</dbReference>
<keyword evidence="6" id="KW-0780">Terminal addition</keyword>
<keyword evidence="8" id="KW-0548">Nucleotidyltransferase</keyword>
<dbReference type="PIRSF" id="PIRSF501175">
    <property type="entry name" value="TDT"/>
    <property type="match status" value="1"/>
</dbReference>
<evidence type="ECO:0000256" key="7">
    <source>
        <dbReference type="ARBA" id="ARBA00022679"/>
    </source>
</evidence>
<dbReference type="FunFam" id="1.10.150.110:FF:000003">
    <property type="entry name" value="DNA polymerase mu"/>
    <property type="match status" value="1"/>
</dbReference>
<comment type="similarity">
    <text evidence="3">Belongs to the DNA polymerase type-X family.</text>
</comment>
<evidence type="ECO:0000256" key="2">
    <source>
        <dbReference type="ARBA" id="ARBA00004123"/>
    </source>
</evidence>
<evidence type="ECO:0000256" key="10">
    <source>
        <dbReference type="ARBA" id="ARBA00022842"/>
    </source>
</evidence>
<dbReference type="InterPro" id="IPR002934">
    <property type="entry name" value="Polymerase_NTP_transf_dom"/>
</dbReference>
<sequence length="621" mass="71081">VFAESELLAHVGSDSVCGQVDLYSPYGQGHATVSSWQVGPADLHQGQGKEQEFLHPSSLTYHPKTVQHFLTNKYDSLKGKKDKRAMPQGAGGEVERRAEPGLRPAATSSNCMQKRDQALRVPSSYYYPLFIEKEYNAHAEIHLSESTYGIFAYQEMRSIHAQFFYKHSRFRHSKLSDSVTHIVAENNSYLEVLDWLKGQAVGDSSRFELLDISWFTACMEAGRPVDSEMKYRLMEQCQSPSLNTPALEMPACIATKVSQYSCQRKTTLNNYNKKFTDAFEVMAENYEFKENEIFCLEFLRAASLLKSLPFSVTRMKDIQGLPCVGDQVRDIIEEIIEEGESSRVKEVLNDERYKAFKQFTSVFGVGVKTSEKWYRMGLRTVEEVKADKTLKLSKMQKAGFLYYEDLVSCVSKAEADAVSLIVKNTVCTFLPDALVTITGGFRRGKNIGHDIDFLITNPGPREDDELLHKVIDLWKKQGLLLYCDIIESTFVKEQLPSRKVDAMDNFQKCFAILKLYQPRVDNSTCNTSKKLEMAEVKDWKAIRVDLVITPFEQYAYALLGWTGSRQFGRDLRRYASHERKMILDNHALYDRRKRIFLKAGSEEEIFAHLGLDYVEPWERNA</sequence>
<dbReference type="EC" id="2.7.7.31" evidence="4"/>
<dbReference type="PROSITE" id="PS00522">
    <property type="entry name" value="DNA_POLYMERASE_X"/>
    <property type="match status" value="1"/>
</dbReference>
<dbReference type="EMBL" id="JADDUC010000052">
    <property type="protein sequence ID" value="KAG0121196.1"/>
    <property type="molecule type" value="Genomic_DNA"/>
</dbReference>
<dbReference type="GO" id="GO:0006304">
    <property type="term" value="P:DNA modification"/>
    <property type="evidence" value="ECO:0007669"/>
    <property type="project" value="UniProtKB-KW"/>
</dbReference>
<organism evidence="17">
    <name type="scientific">Lamprotornis superbus</name>
    <dbReference type="NCBI Taxonomy" id="245042"/>
    <lineage>
        <taxon>Eukaryota</taxon>
        <taxon>Metazoa</taxon>
        <taxon>Chordata</taxon>
        <taxon>Craniata</taxon>
        <taxon>Vertebrata</taxon>
        <taxon>Euteleostomi</taxon>
        <taxon>Archelosauria</taxon>
        <taxon>Archosauria</taxon>
        <taxon>Dinosauria</taxon>
        <taxon>Saurischia</taxon>
        <taxon>Theropoda</taxon>
        <taxon>Coelurosauria</taxon>
        <taxon>Aves</taxon>
        <taxon>Neognathae</taxon>
        <taxon>Neoaves</taxon>
        <taxon>Telluraves</taxon>
        <taxon>Australaves</taxon>
        <taxon>Passeriformes</taxon>
        <taxon>Sturnidae</taxon>
        <taxon>Lamprotornis</taxon>
    </lineage>
</organism>
<dbReference type="SUPFAM" id="SSF52113">
    <property type="entry name" value="BRCT domain"/>
    <property type="match status" value="1"/>
</dbReference>
<proteinExistence type="inferred from homology"/>
<reference evidence="18 19" key="2">
    <citation type="journal article" date="2021" name="J. Hered.">
        <title>Feather Gene Expression Elucidates the Developmental Basis of Plumage Iridescence in African Starlings.</title>
        <authorList>
            <person name="Rubenstein D.R."/>
            <person name="Corvelo A."/>
            <person name="MacManes M.D."/>
            <person name="Maia R."/>
            <person name="Narzisi G."/>
            <person name="Rousaki A."/>
            <person name="Vandenabeele P."/>
            <person name="Shawkey M.D."/>
            <person name="Solomon J."/>
        </authorList>
    </citation>
    <scope>NUCLEOTIDE SEQUENCE [LARGE SCALE GENOMIC DNA]</scope>
    <source>
        <strain evidence="18">SS15</strain>
    </source>
</reference>
<dbReference type="GO" id="GO:0005634">
    <property type="term" value="C:nucleus"/>
    <property type="evidence" value="ECO:0007669"/>
    <property type="project" value="UniProtKB-SubCell"/>
</dbReference>
<dbReference type="InterPro" id="IPR029398">
    <property type="entry name" value="PolB_thumb"/>
</dbReference>
<evidence type="ECO:0000256" key="9">
    <source>
        <dbReference type="ARBA" id="ARBA00022723"/>
    </source>
</evidence>
<dbReference type="InterPro" id="IPR036420">
    <property type="entry name" value="BRCT_dom_sf"/>
</dbReference>
<dbReference type="GO" id="GO:0003887">
    <property type="term" value="F:DNA-directed DNA polymerase activity"/>
    <property type="evidence" value="ECO:0007669"/>
    <property type="project" value="InterPro"/>
</dbReference>
<dbReference type="SUPFAM" id="SSF81301">
    <property type="entry name" value="Nucleotidyltransferase"/>
    <property type="match status" value="1"/>
</dbReference>
<evidence type="ECO:0000256" key="1">
    <source>
        <dbReference type="ARBA" id="ARBA00001946"/>
    </source>
</evidence>
<dbReference type="InterPro" id="IPR037160">
    <property type="entry name" value="DNA_Pol_thumb_sf"/>
</dbReference>
<dbReference type="PANTHER" id="PTHR11276:SF21">
    <property type="entry name" value="DNA NUCLEOTIDYLEXOTRANSFERASE"/>
    <property type="match status" value="1"/>
</dbReference>
<evidence type="ECO:0000256" key="4">
    <source>
        <dbReference type="ARBA" id="ARBA00012435"/>
    </source>
</evidence>
<evidence type="ECO:0000256" key="8">
    <source>
        <dbReference type="ARBA" id="ARBA00022695"/>
    </source>
</evidence>
<dbReference type="Gene3D" id="3.30.460.10">
    <property type="entry name" value="Beta Polymerase, domain 2"/>
    <property type="match status" value="1"/>
</dbReference>
<dbReference type="SUPFAM" id="SSF47802">
    <property type="entry name" value="DNA polymerase beta, N-terminal domain-like"/>
    <property type="match status" value="1"/>
</dbReference>
<accession>A0A835NUS9</accession>
<dbReference type="SUPFAM" id="SSF81585">
    <property type="entry name" value="PsbU/PolX domain-like"/>
    <property type="match status" value="1"/>
</dbReference>
<evidence type="ECO:0000256" key="11">
    <source>
        <dbReference type="ARBA" id="ARBA00023242"/>
    </source>
</evidence>
<evidence type="ECO:0000313" key="19">
    <source>
        <dbReference type="Proteomes" id="UP000618051"/>
    </source>
</evidence>
<protein>
    <recommendedName>
        <fullName evidence="5">DNA nucleotidylexotransferase</fullName>
        <ecNumber evidence="4">2.7.7.31</ecNumber>
    </recommendedName>
    <alternativeName>
        <fullName evidence="12">Terminal addition enzyme</fullName>
    </alternativeName>
    <alternativeName>
        <fullName evidence="13">Terminal deoxynucleotidyltransferase</fullName>
    </alternativeName>
</protein>
<dbReference type="InterPro" id="IPR010996">
    <property type="entry name" value="HHH_MUS81"/>
</dbReference>
<dbReference type="PANTHER" id="PTHR11276">
    <property type="entry name" value="DNA POLYMERASE TYPE-X FAMILY MEMBER"/>
    <property type="match status" value="1"/>
</dbReference>
<dbReference type="InterPro" id="IPR002054">
    <property type="entry name" value="DNA-dir_DNA_pol_X"/>
</dbReference>
<feature type="domain" description="BRCT" evidence="16">
    <location>
        <begin position="175"/>
        <end position="232"/>
    </location>
</feature>
<evidence type="ECO:0000256" key="3">
    <source>
        <dbReference type="ARBA" id="ARBA00008323"/>
    </source>
</evidence>
<dbReference type="GO" id="GO:0046872">
    <property type="term" value="F:metal ion binding"/>
    <property type="evidence" value="ECO:0007669"/>
    <property type="project" value="UniProtKB-KW"/>
</dbReference>
<dbReference type="PRINTS" id="PR00869">
    <property type="entry name" value="DNAPOLX"/>
</dbReference>
<dbReference type="InterPro" id="IPR022312">
    <property type="entry name" value="DNA_pol_X"/>
</dbReference>
<evidence type="ECO:0000256" key="14">
    <source>
        <dbReference type="ARBA" id="ARBA00048976"/>
    </source>
</evidence>
<evidence type="ECO:0000256" key="6">
    <source>
        <dbReference type="ARBA" id="ARBA00022639"/>
    </source>
</evidence>
<keyword evidence="11" id="KW-0539">Nucleus</keyword>
<dbReference type="InterPro" id="IPR001357">
    <property type="entry name" value="BRCT_dom"/>
</dbReference>
<name>A0A835NUS9_9PASS</name>
<feature type="non-terminal residue" evidence="17">
    <location>
        <position position="621"/>
    </location>
</feature>
<dbReference type="Pfam" id="PF14716">
    <property type="entry name" value="HHH_8"/>
    <property type="match status" value="1"/>
</dbReference>
<dbReference type="InterPro" id="IPR018944">
    <property type="entry name" value="DNA_pol_lambd_fingers_domain"/>
</dbReference>
<dbReference type="GO" id="GO:0006303">
    <property type="term" value="P:double-strand break repair via nonhomologous end joining"/>
    <property type="evidence" value="ECO:0007669"/>
    <property type="project" value="TreeGrafter"/>
</dbReference>
<dbReference type="Pfam" id="PF01909">
    <property type="entry name" value="NTP_transf_2"/>
    <property type="match status" value="1"/>
</dbReference>
<dbReference type="GO" id="GO:0003912">
    <property type="term" value="F:DNA nucleotidylexotransferase activity"/>
    <property type="evidence" value="ECO:0007669"/>
    <property type="project" value="UniProtKB-KW"/>
</dbReference>
<comment type="catalytic activity">
    <reaction evidence="14">
        <text>DNA(n) + a 2'-deoxyribonucleoside 5'-triphosphate = DNA(n+1) + diphosphate</text>
        <dbReference type="Rhea" id="RHEA:22508"/>
        <dbReference type="Rhea" id="RHEA-COMP:17339"/>
        <dbReference type="Rhea" id="RHEA-COMP:17340"/>
        <dbReference type="ChEBI" id="CHEBI:33019"/>
        <dbReference type="ChEBI" id="CHEBI:61560"/>
        <dbReference type="ChEBI" id="CHEBI:173112"/>
        <dbReference type="EC" id="2.7.7.31"/>
    </reaction>
</comment>
<dbReference type="PRINTS" id="PR00871">
    <property type="entry name" value="DNAPOLXTDT"/>
</dbReference>
<gene>
    <name evidence="18" type="ORF">IHE44_0001596</name>
    <name evidence="17" type="ORF">IHE44_011367</name>
</gene>
<dbReference type="Gene3D" id="3.40.50.10190">
    <property type="entry name" value="BRCT domain"/>
    <property type="match status" value="1"/>
</dbReference>
<dbReference type="OrthoDB" id="205514at2759"/>
<dbReference type="InterPro" id="IPR027421">
    <property type="entry name" value="DNA_pol_lamdba_lyase_dom_sf"/>
</dbReference>
<feature type="binding site" evidence="15">
    <location>
        <position position="450"/>
    </location>
    <ligand>
        <name>Mg(2+)</name>
        <dbReference type="ChEBI" id="CHEBI:18420"/>
    </ligand>
</feature>
<dbReference type="CDD" id="cd00141">
    <property type="entry name" value="NT_POLXc"/>
    <property type="match status" value="1"/>
</dbReference>
<dbReference type="InterPro" id="IPR043519">
    <property type="entry name" value="NT_sf"/>
</dbReference>
<comment type="cofactor">
    <cofactor evidence="1 15">
        <name>Mg(2+)</name>
        <dbReference type="ChEBI" id="CHEBI:18420"/>
    </cofactor>
</comment>
<dbReference type="SMART" id="SM00483">
    <property type="entry name" value="POLXc"/>
    <property type="match status" value="1"/>
</dbReference>
<feature type="binding site" evidence="15">
    <location>
        <position position="452"/>
    </location>
    <ligand>
        <name>Mg(2+)</name>
        <dbReference type="ChEBI" id="CHEBI:18420"/>
    </ligand>
</feature>
<reference evidence="17" key="1">
    <citation type="submission" date="2020-10" db="EMBL/GenBank/DDBJ databases">
        <title>Feather gene expression reveals the developmental basis of iridescence in African starlings.</title>
        <authorList>
            <person name="Rubenstein D.R."/>
        </authorList>
    </citation>
    <scope>NUCLEOTIDE SEQUENCE</scope>
    <source>
        <strain evidence="17">SS15</strain>
        <tissue evidence="17">Liver</tissue>
    </source>
</reference>
<keyword evidence="7" id="KW-0808">Transferase</keyword>
<evidence type="ECO:0000256" key="13">
    <source>
        <dbReference type="ARBA" id="ARBA00032840"/>
    </source>
</evidence>
<evidence type="ECO:0000256" key="12">
    <source>
        <dbReference type="ARBA" id="ARBA00032157"/>
    </source>
</evidence>
<keyword evidence="9 15" id="KW-0479">Metal-binding</keyword>
<dbReference type="Pfam" id="PF14791">
    <property type="entry name" value="DNA_pol_B_thumb"/>
    <property type="match status" value="1"/>
</dbReference>
<evidence type="ECO:0000256" key="5">
    <source>
        <dbReference type="ARBA" id="ARBA00015018"/>
    </source>
</evidence>
<dbReference type="InterPro" id="IPR019843">
    <property type="entry name" value="DNA_pol-X_BS"/>
</dbReference>
<comment type="caution">
    <text evidence="17">The sequence shown here is derived from an EMBL/GenBank/DDBJ whole genome shotgun (WGS) entry which is preliminary data.</text>
</comment>
<reference evidence="18" key="3">
    <citation type="submission" date="2022-01" db="EMBL/GenBank/DDBJ databases">
        <authorList>
            <person name="Rubenstein D.R."/>
        </authorList>
    </citation>
    <scope>NUCLEOTIDE SEQUENCE</scope>
    <source>
        <strain evidence="18">SS15</strain>
        <tissue evidence="18">Liver</tissue>
    </source>
</reference>
<keyword evidence="10 15" id="KW-0460">Magnesium</keyword>